<dbReference type="EMBL" id="CP011129">
    <property type="protein sequence ID" value="ALN78732.1"/>
    <property type="molecule type" value="Genomic_DNA"/>
</dbReference>
<evidence type="ECO:0000313" key="1">
    <source>
        <dbReference type="EMBL" id="ALN78732.1"/>
    </source>
</evidence>
<accession>A0A0S2F5B3</accession>
<sequence length="163" mass="17903">MRWIVVFAAAGLLAGCATNRPAGLSSQSLVGTWRCGPIAVPDPNYDLVVSTETINQADGRYTSLATSVITQPGKSPVVIRDRASGTWLLEGDILVSKIEEVKFLSSSDSWISNERGQKVQDDMLKKKSVYRSRILKLTGRTLRIVPVESTYKEAEVESLCKRT</sequence>
<gene>
    <name evidence="1" type="ORF">LA76x_0571</name>
</gene>
<dbReference type="Proteomes" id="UP000060787">
    <property type="component" value="Chromosome"/>
</dbReference>
<name>A0A0S2F5B3_LYSAN</name>
<keyword evidence="2" id="KW-1185">Reference proteome</keyword>
<dbReference type="KEGG" id="lab:LA76x_0571"/>
<dbReference type="AlphaFoldDB" id="A0A0S2F5B3"/>
<proteinExistence type="predicted"/>
<evidence type="ECO:0000313" key="2">
    <source>
        <dbReference type="Proteomes" id="UP000060787"/>
    </source>
</evidence>
<dbReference type="PROSITE" id="PS51257">
    <property type="entry name" value="PROKAR_LIPOPROTEIN"/>
    <property type="match status" value="1"/>
</dbReference>
<dbReference type="PATRIC" id="fig|84531.8.peg.598"/>
<protein>
    <recommendedName>
        <fullName evidence="3">Lipoprotein</fullName>
    </recommendedName>
</protein>
<organism evidence="1 2">
    <name type="scientific">Lysobacter antibioticus</name>
    <dbReference type="NCBI Taxonomy" id="84531"/>
    <lineage>
        <taxon>Bacteria</taxon>
        <taxon>Pseudomonadati</taxon>
        <taxon>Pseudomonadota</taxon>
        <taxon>Gammaproteobacteria</taxon>
        <taxon>Lysobacterales</taxon>
        <taxon>Lysobacteraceae</taxon>
        <taxon>Lysobacter</taxon>
    </lineage>
</organism>
<reference evidence="1 2" key="1">
    <citation type="journal article" date="2015" name="BMC Genomics">
        <title>Comparative genomics and metabolic profiling of the genus Lysobacter.</title>
        <authorList>
            <person name="de Bruijn I."/>
            <person name="Cheng X."/>
            <person name="de Jager V."/>
            <person name="Exposito R.G."/>
            <person name="Watrous J."/>
            <person name="Patel N."/>
            <person name="Postma J."/>
            <person name="Dorrestein P.C."/>
            <person name="Kobayashi D."/>
            <person name="Raaijmakers J.M."/>
        </authorList>
    </citation>
    <scope>NUCLEOTIDE SEQUENCE [LARGE SCALE GENOMIC DNA]</scope>
    <source>
        <strain evidence="1 2">76</strain>
    </source>
</reference>
<dbReference type="RefSeq" id="WP_057916494.1">
    <property type="nucleotide sequence ID" value="NZ_CP011129.1"/>
</dbReference>
<evidence type="ECO:0008006" key="3">
    <source>
        <dbReference type="Google" id="ProtNLM"/>
    </source>
</evidence>